<sequence>MMHILPPGKSAVRIQELAQDVLMFVGDQVESVATAFVNGDQVLLVDALGSEEDAAWLREVLQGQMGKRVRLVAATHFMSDHICGMTLFPEALTLAHRHHRHAFLSQNRPVASFYRDPDIVFDNFAMRWGRHQLRFLYNPGKTMDHMSVDVPTADLVCVGDNIVGNIVYLSRSDPALQRAAIGRIQQFGRSRVVGGHIGVFDAPVLGNALHYLRRMEEIVVDIRLRATPAEATPLIATIRLEECIASGVVPTAFEREWHGHNLTSIVAQSIFSLDAVLAAREQAA</sequence>
<feature type="domain" description="Metallo-beta-lactamase" evidence="2">
    <location>
        <begin position="31"/>
        <end position="196"/>
    </location>
</feature>
<dbReference type="AlphaFoldDB" id="A0AAW4GD90"/>
<dbReference type="SUPFAM" id="SSF56281">
    <property type="entry name" value="Metallo-hydrolase/oxidoreductase"/>
    <property type="match status" value="1"/>
</dbReference>
<dbReference type="InterPro" id="IPR036866">
    <property type="entry name" value="RibonucZ/Hydroxyglut_hydro"/>
</dbReference>
<dbReference type="InterPro" id="IPR050855">
    <property type="entry name" value="NDM-1-like"/>
</dbReference>
<reference evidence="3" key="2">
    <citation type="submission" date="2021-01" db="EMBL/GenBank/DDBJ databases">
        <authorList>
            <person name="Yu Y."/>
        </authorList>
    </citation>
    <scope>NUCLEOTIDE SEQUENCE</scope>
    <source>
        <strain evidence="3">As-5</strain>
        <strain evidence="4">As-6</strain>
    </source>
</reference>
<dbReference type="Pfam" id="PF00753">
    <property type="entry name" value="Lactamase_B"/>
    <property type="match status" value="1"/>
</dbReference>
<dbReference type="RefSeq" id="WP_205404182.1">
    <property type="nucleotide sequence ID" value="NZ_JAFFTA010000001.1"/>
</dbReference>
<evidence type="ECO:0000256" key="1">
    <source>
        <dbReference type="ARBA" id="ARBA00005250"/>
    </source>
</evidence>
<name>A0AAW4GD90_9GAMM</name>
<dbReference type="InterPro" id="IPR001279">
    <property type="entry name" value="Metallo-B-lactamas"/>
</dbReference>
<reference evidence="5" key="1">
    <citation type="submission" date="2021-01" db="EMBL/GenBank/DDBJ databases">
        <title>Stenotrophomonas maltophilia.</title>
        <authorList>
            <person name="Yu Y."/>
        </authorList>
    </citation>
    <scope>NUCLEOTIDE SEQUENCE [LARGE SCALE GENOMIC DNA]</scope>
    <source>
        <strain evidence="5">As-6</strain>
    </source>
</reference>
<dbReference type="EMBL" id="JAFFTB010000009">
    <property type="protein sequence ID" value="MBM9937756.1"/>
    <property type="molecule type" value="Genomic_DNA"/>
</dbReference>
<comment type="caution">
    <text evidence="3">The sequence shown here is derived from an EMBL/GenBank/DDBJ whole genome shotgun (WGS) entry which is preliminary data.</text>
</comment>
<dbReference type="Proteomes" id="UP000784064">
    <property type="component" value="Unassembled WGS sequence"/>
</dbReference>
<dbReference type="PANTHER" id="PTHR42951:SF4">
    <property type="entry name" value="ACYL-COENZYME A THIOESTERASE MBLAC2"/>
    <property type="match status" value="1"/>
</dbReference>
<dbReference type="EMBL" id="JAFFTA010000001">
    <property type="protein sequence ID" value="MBM9912160.1"/>
    <property type="molecule type" value="Genomic_DNA"/>
</dbReference>
<evidence type="ECO:0000313" key="5">
    <source>
        <dbReference type="Proteomes" id="UP000749453"/>
    </source>
</evidence>
<dbReference type="GO" id="GO:0017001">
    <property type="term" value="P:antibiotic catabolic process"/>
    <property type="evidence" value="ECO:0007669"/>
    <property type="project" value="UniProtKB-ARBA"/>
</dbReference>
<protein>
    <submittedName>
        <fullName evidence="3">MBL fold metallo-hydrolase</fullName>
    </submittedName>
</protein>
<dbReference type="PANTHER" id="PTHR42951">
    <property type="entry name" value="METALLO-BETA-LACTAMASE DOMAIN-CONTAINING"/>
    <property type="match status" value="1"/>
</dbReference>
<keyword evidence="5" id="KW-1185">Reference proteome</keyword>
<proteinExistence type="inferred from homology"/>
<evidence type="ECO:0000313" key="6">
    <source>
        <dbReference type="Proteomes" id="UP000784064"/>
    </source>
</evidence>
<dbReference type="SMART" id="SM00849">
    <property type="entry name" value="Lactamase_B"/>
    <property type="match status" value="1"/>
</dbReference>
<organism evidence="3 6">
    <name type="scientific">Stenotrophomonas lactitubi</name>
    <dbReference type="NCBI Taxonomy" id="2045214"/>
    <lineage>
        <taxon>Bacteria</taxon>
        <taxon>Pseudomonadati</taxon>
        <taxon>Pseudomonadota</taxon>
        <taxon>Gammaproteobacteria</taxon>
        <taxon>Lysobacterales</taxon>
        <taxon>Lysobacteraceae</taxon>
        <taxon>Stenotrophomonas</taxon>
    </lineage>
</organism>
<accession>A0AAW4GD90</accession>
<gene>
    <name evidence="3" type="ORF">JJW18_01565</name>
    <name evidence="4" type="ORF">JJW19_06330</name>
</gene>
<comment type="similarity">
    <text evidence="1">Belongs to the metallo-beta-lactamase superfamily. Class-B beta-lactamase family.</text>
</comment>
<evidence type="ECO:0000313" key="3">
    <source>
        <dbReference type="EMBL" id="MBM9912160.1"/>
    </source>
</evidence>
<dbReference type="Gene3D" id="3.60.15.10">
    <property type="entry name" value="Ribonuclease Z/Hydroxyacylglutathione hydrolase-like"/>
    <property type="match status" value="1"/>
</dbReference>
<evidence type="ECO:0000313" key="4">
    <source>
        <dbReference type="EMBL" id="MBM9937756.1"/>
    </source>
</evidence>
<dbReference type="Proteomes" id="UP000749453">
    <property type="component" value="Unassembled WGS sequence"/>
</dbReference>
<evidence type="ECO:0000259" key="2">
    <source>
        <dbReference type="SMART" id="SM00849"/>
    </source>
</evidence>